<dbReference type="OrthoDB" id="18026at10239"/>
<sequence>MWYFILNNKLFYFNDICQTYLDLCNKNNQYYCCVKNNKLKYKIFGSLMYIDLKMMYCFYENELYSLIKLYNDKDNDNYDSIILDYNPSCSITKSVFPQQDYNCNFIIPNDCPHKYNCHNRFCNEHNKDLIGYNFPFVKYDSH</sequence>
<dbReference type="Proteomes" id="UP000174145">
    <property type="component" value="Segment"/>
</dbReference>
<keyword evidence="2" id="KW-1185">Reference proteome</keyword>
<dbReference type="GeneID" id="18263645"/>
<evidence type="ECO:0000313" key="2">
    <source>
        <dbReference type="Proteomes" id="UP000174145"/>
    </source>
</evidence>
<reference evidence="1 2" key="1">
    <citation type="journal article" date="2014" name="Virology">
        <title>The complete genome sequence of the Alphaentomopoxvirus Anomala cuprea entomopoxvirus, including its terminal hairpin loop sequences, suggests a potentially unique mode of apoptosis inhibition and mode of DNA replication.</title>
        <authorList>
            <person name="Mitsuhashi W."/>
            <person name="Miyamoto K."/>
            <person name="Wada S."/>
        </authorList>
    </citation>
    <scope>NUCLEOTIDE SEQUENCE [LARGE SCALE GENOMIC DNA]</scope>
    <source>
        <strain evidence="1">CV6M</strain>
    </source>
</reference>
<organism evidence="1 2">
    <name type="scientific">Alphaentomopoxvirus acuprea</name>
    <dbReference type="NCBI Taxonomy" id="62099"/>
    <lineage>
        <taxon>Viruses</taxon>
        <taxon>Varidnaviria</taxon>
        <taxon>Bamfordvirae</taxon>
        <taxon>Nucleocytoviricota</taxon>
        <taxon>Pokkesviricetes</taxon>
        <taxon>Chitovirales</taxon>
        <taxon>Poxviridae</taxon>
        <taxon>Entomopoxvirinae</taxon>
        <taxon>Alphaentomopoxvirus</taxon>
    </lineage>
</organism>
<protein>
    <submittedName>
        <fullName evidence="1">Uncharacterized protein</fullName>
    </submittedName>
</protein>
<name>W6JLP2_9POXV</name>
<dbReference type="RefSeq" id="YP_009001689.1">
    <property type="nucleotide sequence ID" value="NC_023426.1"/>
</dbReference>
<proteinExistence type="predicted"/>
<dbReference type="EMBL" id="AP013055">
    <property type="protein sequence ID" value="BAO49576.1"/>
    <property type="molecule type" value="Genomic_DNA"/>
</dbReference>
<dbReference type="KEGG" id="vg:18263645"/>
<accession>W6JLP2</accession>
<evidence type="ECO:0000313" key="1">
    <source>
        <dbReference type="EMBL" id="BAO49576.1"/>
    </source>
</evidence>